<evidence type="ECO:0000313" key="7">
    <source>
        <dbReference type="Proteomes" id="UP000005413"/>
    </source>
</evidence>
<dbReference type="AlphaFoldDB" id="G5JK87"/>
<dbReference type="PANTHER" id="PTHR30408:SF12">
    <property type="entry name" value="TYPE I RESTRICTION ENZYME MJAVIII SPECIFICITY SUBUNIT"/>
    <property type="match status" value="1"/>
</dbReference>
<dbReference type="OrthoDB" id="9795776at2"/>
<dbReference type="PATRIC" id="fig|911238.3.peg.1653"/>
<evidence type="ECO:0000313" key="6">
    <source>
        <dbReference type="EMBL" id="EHJ07417.1"/>
    </source>
</evidence>
<keyword evidence="7" id="KW-1185">Reference proteome</keyword>
<dbReference type="Pfam" id="PF01420">
    <property type="entry name" value="Methylase_S"/>
    <property type="match status" value="2"/>
</dbReference>
<feature type="domain" description="Type I restriction modification DNA specificity" evidence="5">
    <location>
        <begin position="19"/>
        <end position="195"/>
    </location>
</feature>
<dbReference type="GO" id="GO:0009307">
    <property type="term" value="P:DNA restriction-modification system"/>
    <property type="evidence" value="ECO:0007669"/>
    <property type="project" value="UniProtKB-KW"/>
</dbReference>
<reference evidence="6 7" key="1">
    <citation type="journal article" date="2012" name="BMC Genomics">
        <title>Comparative genomic analysis of the genus Staphylococcus including Staphylococcus aureus and its newly described sister species Staphylococcus simiae.</title>
        <authorList>
            <person name="Suzuki H."/>
            <person name="Lefebure T."/>
            <person name="Pavinski Bitar P."/>
            <person name="Stanhope M.J."/>
        </authorList>
    </citation>
    <scope>NUCLEOTIDE SEQUENCE [LARGE SCALE GENOMIC DNA]</scope>
    <source>
        <strain evidence="6 7">CCM 7213</strain>
    </source>
</reference>
<keyword evidence="3" id="KW-0238">DNA-binding</keyword>
<evidence type="ECO:0000256" key="1">
    <source>
        <dbReference type="ARBA" id="ARBA00010923"/>
    </source>
</evidence>
<protein>
    <submittedName>
        <fullName evidence="6">Type I restriction-modification system specificity subunit</fullName>
    </submittedName>
</protein>
<dbReference type="GO" id="GO:0003677">
    <property type="term" value="F:DNA binding"/>
    <property type="evidence" value="ECO:0007669"/>
    <property type="project" value="UniProtKB-KW"/>
</dbReference>
<evidence type="ECO:0000256" key="4">
    <source>
        <dbReference type="SAM" id="Coils"/>
    </source>
</evidence>
<feature type="coiled-coil region" evidence="4">
    <location>
        <begin position="176"/>
        <end position="203"/>
    </location>
</feature>
<dbReference type="InterPro" id="IPR052021">
    <property type="entry name" value="Type-I_RS_S_subunit"/>
</dbReference>
<gene>
    <name evidence="6" type="ORF">SS7213T_09494</name>
</gene>
<name>G5JK87_9STAP</name>
<evidence type="ECO:0000256" key="3">
    <source>
        <dbReference type="ARBA" id="ARBA00023125"/>
    </source>
</evidence>
<evidence type="ECO:0000256" key="2">
    <source>
        <dbReference type="ARBA" id="ARBA00022747"/>
    </source>
</evidence>
<dbReference type="PANTHER" id="PTHR30408">
    <property type="entry name" value="TYPE-1 RESTRICTION ENZYME ECOKI SPECIFICITY PROTEIN"/>
    <property type="match status" value="1"/>
</dbReference>
<comment type="caution">
    <text evidence="6">The sequence shown here is derived from an EMBL/GenBank/DDBJ whole genome shotgun (WGS) entry which is preliminary data.</text>
</comment>
<dbReference type="Proteomes" id="UP000005413">
    <property type="component" value="Unassembled WGS sequence"/>
</dbReference>
<sequence length="406" mass="47024">MSNKNRNIPELRFPEFKGEWEEKKLGDIAKNMQSGGTPKTSIQEYWDGKIPWIQSSDLTKDDLTRVKIQKYITLKGLKNSSAKLIPANSIAVVTRVGVGKLTFVKEEYTTSQDFLNLSNLNINVYFGLYRLYILLKKEASSLQGTSIKGITKNDLLNKKIIIPPIKREQQKIGNFFNKLDQYIELEEQKLELLKQQKKGYMQKIFSQELRFKDENGNDYPEWENKKIKEIGNIHTGNTPSKKEKKYWYPEEHVWITPSDIGDSKDLYNSNYKLSKIGYDKRAIKLPANTLLMTCIASIGKNGVLRVSGSCNQQINAIVPFKNINIDYLYYISYSLSKYMKMIAGQTATQIVNKSAFEQIKIYLPSYQEQTKIGNFFSKLDNLIEKQSYKIDLLKQRKKAFLQKMFV</sequence>
<keyword evidence="4" id="KW-0175">Coiled coil</keyword>
<dbReference type="RefSeq" id="WP_002464590.1">
    <property type="nucleotide sequence ID" value="NZ_AEUN01000475.1"/>
</dbReference>
<feature type="domain" description="Type I restriction modification DNA specificity" evidence="5">
    <location>
        <begin position="221"/>
        <end position="386"/>
    </location>
</feature>
<dbReference type="CDD" id="cd17513">
    <property type="entry name" value="RMtype1_S_AveSPN6ORF1907P_TRD2-CR2_like"/>
    <property type="match status" value="1"/>
</dbReference>
<evidence type="ECO:0000259" key="5">
    <source>
        <dbReference type="Pfam" id="PF01420"/>
    </source>
</evidence>
<dbReference type="CDD" id="cd17286">
    <property type="entry name" value="RMtype1_S_Lla161ORF747P_TRD1-CR1_like"/>
    <property type="match status" value="1"/>
</dbReference>
<keyword evidence="2" id="KW-0680">Restriction system</keyword>
<comment type="similarity">
    <text evidence="1">Belongs to the type-I restriction system S methylase family.</text>
</comment>
<dbReference type="InterPro" id="IPR000055">
    <property type="entry name" value="Restrct_endonuc_typeI_TRD"/>
</dbReference>
<dbReference type="SUPFAM" id="SSF116734">
    <property type="entry name" value="DNA methylase specificity domain"/>
    <property type="match status" value="2"/>
</dbReference>
<proteinExistence type="inferred from homology"/>
<accession>G5JK87</accession>
<dbReference type="EMBL" id="AEUN01000475">
    <property type="protein sequence ID" value="EHJ07417.1"/>
    <property type="molecule type" value="Genomic_DNA"/>
</dbReference>
<dbReference type="Gene3D" id="1.10.287.1120">
    <property type="entry name" value="Bipartite methylase S protein"/>
    <property type="match status" value="1"/>
</dbReference>
<dbReference type="Gene3D" id="3.90.220.20">
    <property type="entry name" value="DNA methylase specificity domains"/>
    <property type="match status" value="2"/>
</dbReference>
<organism evidence="6 7">
    <name type="scientific">Staphylococcus simiae CCM 7213 = CCUG 51256</name>
    <dbReference type="NCBI Taxonomy" id="911238"/>
    <lineage>
        <taxon>Bacteria</taxon>
        <taxon>Bacillati</taxon>
        <taxon>Bacillota</taxon>
        <taxon>Bacilli</taxon>
        <taxon>Bacillales</taxon>
        <taxon>Staphylococcaceae</taxon>
        <taxon>Staphylococcus</taxon>
    </lineage>
</organism>
<dbReference type="InterPro" id="IPR044946">
    <property type="entry name" value="Restrct_endonuc_typeI_TRD_sf"/>
</dbReference>